<proteinExistence type="predicted"/>
<feature type="compositionally biased region" description="Polar residues" evidence="1">
    <location>
        <begin position="51"/>
        <end position="60"/>
    </location>
</feature>
<protein>
    <submittedName>
        <fullName evidence="2">Uncharacterized protein</fullName>
    </submittedName>
</protein>
<organism evidence="2 3">
    <name type="scientific">Brassica carinata</name>
    <name type="common">Ethiopian mustard</name>
    <name type="synonym">Abyssinian cabbage</name>
    <dbReference type="NCBI Taxonomy" id="52824"/>
    <lineage>
        <taxon>Eukaryota</taxon>
        <taxon>Viridiplantae</taxon>
        <taxon>Streptophyta</taxon>
        <taxon>Embryophyta</taxon>
        <taxon>Tracheophyta</taxon>
        <taxon>Spermatophyta</taxon>
        <taxon>Magnoliopsida</taxon>
        <taxon>eudicotyledons</taxon>
        <taxon>Gunneridae</taxon>
        <taxon>Pentapetalae</taxon>
        <taxon>rosids</taxon>
        <taxon>malvids</taxon>
        <taxon>Brassicales</taxon>
        <taxon>Brassicaceae</taxon>
        <taxon>Brassiceae</taxon>
        <taxon>Brassica</taxon>
    </lineage>
</organism>
<accession>A0A8X8B052</accession>
<reference evidence="2 3" key="1">
    <citation type="submission" date="2020-02" db="EMBL/GenBank/DDBJ databases">
        <authorList>
            <person name="Ma Q."/>
            <person name="Huang Y."/>
            <person name="Song X."/>
            <person name="Pei D."/>
        </authorList>
    </citation>
    <scope>NUCLEOTIDE SEQUENCE [LARGE SCALE GENOMIC DNA]</scope>
    <source>
        <strain evidence="2">Sxm20200214</strain>
        <tissue evidence="2">Leaf</tissue>
    </source>
</reference>
<evidence type="ECO:0000313" key="2">
    <source>
        <dbReference type="EMBL" id="KAG2317875.1"/>
    </source>
</evidence>
<feature type="compositionally biased region" description="Polar residues" evidence="1">
    <location>
        <begin position="69"/>
        <end position="81"/>
    </location>
</feature>
<dbReference type="Proteomes" id="UP000886595">
    <property type="component" value="Unassembled WGS sequence"/>
</dbReference>
<keyword evidence="3" id="KW-1185">Reference proteome</keyword>
<feature type="region of interest" description="Disordered" evidence="1">
    <location>
        <begin position="1"/>
        <end position="81"/>
    </location>
</feature>
<feature type="compositionally biased region" description="Basic and acidic residues" evidence="1">
    <location>
        <begin position="15"/>
        <end position="24"/>
    </location>
</feature>
<sequence>MLQLTHGVVPPVSGTRKDRLRPTEEVAQTTIPAEGLIGPSRVEKGALPEETSATSEAQIQTDRDKDSTENASFSKAGSAIS</sequence>
<gene>
    <name evidence="2" type="ORF">Bca52824_020997</name>
</gene>
<dbReference type="EMBL" id="JAAMPC010000004">
    <property type="protein sequence ID" value="KAG2317875.1"/>
    <property type="molecule type" value="Genomic_DNA"/>
</dbReference>
<comment type="caution">
    <text evidence="2">The sequence shown here is derived from an EMBL/GenBank/DDBJ whole genome shotgun (WGS) entry which is preliminary data.</text>
</comment>
<evidence type="ECO:0000256" key="1">
    <source>
        <dbReference type="SAM" id="MobiDB-lite"/>
    </source>
</evidence>
<dbReference type="AlphaFoldDB" id="A0A8X8B052"/>
<evidence type="ECO:0000313" key="3">
    <source>
        <dbReference type="Proteomes" id="UP000886595"/>
    </source>
</evidence>
<name>A0A8X8B052_BRACI</name>